<evidence type="ECO:0000313" key="2">
    <source>
        <dbReference type="Proteomes" id="UP001226389"/>
    </source>
</evidence>
<protein>
    <submittedName>
        <fullName evidence="1">Uncharacterized protein</fullName>
    </submittedName>
</protein>
<proteinExistence type="predicted"/>
<organism evidence="1 2">
    <name type="scientific">Pseudarthrobacter defluvii</name>
    <dbReference type="NCBI Taxonomy" id="410837"/>
    <lineage>
        <taxon>Bacteria</taxon>
        <taxon>Bacillati</taxon>
        <taxon>Actinomycetota</taxon>
        <taxon>Actinomycetes</taxon>
        <taxon>Micrococcales</taxon>
        <taxon>Micrococcaceae</taxon>
        <taxon>Pseudarthrobacter</taxon>
    </lineage>
</organism>
<dbReference type="Proteomes" id="UP001226389">
    <property type="component" value="Unassembled WGS sequence"/>
</dbReference>
<name>A0ABT9UD53_9MICC</name>
<accession>A0ABT9UD53</accession>
<dbReference type="RefSeq" id="WP_307488449.1">
    <property type="nucleotide sequence ID" value="NZ_JAUSSY010000002.1"/>
</dbReference>
<keyword evidence="2" id="KW-1185">Reference proteome</keyword>
<dbReference type="EMBL" id="JAUSSY010000002">
    <property type="protein sequence ID" value="MDQ0117573.1"/>
    <property type="molecule type" value="Genomic_DNA"/>
</dbReference>
<comment type="caution">
    <text evidence="1">The sequence shown here is derived from an EMBL/GenBank/DDBJ whole genome shotgun (WGS) entry which is preliminary data.</text>
</comment>
<reference evidence="1 2" key="1">
    <citation type="submission" date="2023-07" db="EMBL/GenBank/DDBJ databases">
        <title>Sorghum-associated microbial communities from plants grown in Nebraska, USA.</title>
        <authorList>
            <person name="Schachtman D."/>
        </authorList>
    </citation>
    <scope>NUCLEOTIDE SEQUENCE [LARGE SCALE GENOMIC DNA]</scope>
    <source>
        <strain evidence="1 2">DS994</strain>
    </source>
</reference>
<evidence type="ECO:0000313" key="1">
    <source>
        <dbReference type="EMBL" id="MDQ0117573.1"/>
    </source>
</evidence>
<sequence>MRWDALFNDMESQLAEADRLALESEISERTRAEMVGLRLDDRLRAAVGYRITVHLLCGESAQGELTHVGADALVLDEERRQVLIPYAAAARYVGLGRHVRTEDSPVRRSIGLAHSLRALARDRTEVTVTIGGGVGAARVEGVIDRVGRDYIDLAAVIPGEARRTQSVGQVSAIPFTALAMIRSHKAGGA</sequence>
<gene>
    <name evidence="1" type="ORF">J2T22_000743</name>
</gene>